<evidence type="ECO:0000313" key="4">
    <source>
        <dbReference type="Proteomes" id="UP000824120"/>
    </source>
</evidence>
<dbReference type="PANTHER" id="PTHR22835:SF546">
    <property type="entry name" value="GDSL-LIKE LIPASE_ACYLHYDROLASE"/>
    <property type="match status" value="1"/>
</dbReference>
<dbReference type="EMBL" id="JACXVP010000002">
    <property type="protein sequence ID" value="KAG5624458.1"/>
    <property type="molecule type" value="Genomic_DNA"/>
</dbReference>
<dbReference type="AlphaFoldDB" id="A0A9J6AK79"/>
<dbReference type="Pfam" id="PF00657">
    <property type="entry name" value="Lipase_GDSL"/>
    <property type="match status" value="1"/>
</dbReference>
<dbReference type="InterPro" id="IPR001087">
    <property type="entry name" value="GDSL"/>
</dbReference>
<name>A0A9J6AK79_SOLCO</name>
<evidence type="ECO:0000256" key="1">
    <source>
        <dbReference type="ARBA" id="ARBA00008668"/>
    </source>
</evidence>
<keyword evidence="2" id="KW-0325">Glycoprotein</keyword>
<evidence type="ECO:0000256" key="2">
    <source>
        <dbReference type="ARBA" id="ARBA00023180"/>
    </source>
</evidence>
<comment type="similarity">
    <text evidence="1">Belongs to the 'GDSL' lipolytic enzyme family.</text>
</comment>
<dbReference type="Gene3D" id="3.40.50.1110">
    <property type="entry name" value="SGNH hydrolase"/>
    <property type="match status" value="1"/>
</dbReference>
<dbReference type="Proteomes" id="UP000824120">
    <property type="component" value="Chromosome 2"/>
</dbReference>
<accession>A0A9J6AK79</accession>
<evidence type="ECO:0000313" key="3">
    <source>
        <dbReference type="EMBL" id="KAG5624458.1"/>
    </source>
</evidence>
<dbReference type="GO" id="GO:0016788">
    <property type="term" value="F:hydrolase activity, acting on ester bonds"/>
    <property type="evidence" value="ECO:0007669"/>
    <property type="project" value="InterPro"/>
</dbReference>
<comment type="caution">
    <text evidence="3">The sequence shown here is derived from an EMBL/GenBank/DDBJ whole genome shotgun (WGS) entry which is preliminary data.</text>
</comment>
<dbReference type="PANTHER" id="PTHR22835">
    <property type="entry name" value="ZINC FINGER FYVE DOMAIN CONTAINING PROTEIN"/>
    <property type="match status" value="1"/>
</dbReference>
<reference evidence="3 4" key="1">
    <citation type="submission" date="2020-09" db="EMBL/GenBank/DDBJ databases">
        <title>De no assembly of potato wild relative species, Solanum commersonii.</title>
        <authorList>
            <person name="Cho K."/>
        </authorList>
    </citation>
    <scope>NUCLEOTIDE SEQUENCE [LARGE SCALE GENOMIC DNA]</scope>
    <source>
        <strain evidence="3">LZ3.2</strain>
        <tissue evidence="3">Leaf</tissue>
    </source>
</reference>
<proteinExistence type="inferred from homology"/>
<dbReference type="OrthoDB" id="1600564at2759"/>
<organism evidence="3 4">
    <name type="scientific">Solanum commersonii</name>
    <name type="common">Commerson's wild potato</name>
    <name type="synonym">Commerson's nightshade</name>
    <dbReference type="NCBI Taxonomy" id="4109"/>
    <lineage>
        <taxon>Eukaryota</taxon>
        <taxon>Viridiplantae</taxon>
        <taxon>Streptophyta</taxon>
        <taxon>Embryophyta</taxon>
        <taxon>Tracheophyta</taxon>
        <taxon>Spermatophyta</taxon>
        <taxon>Magnoliopsida</taxon>
        <taxon>eudicotyledons</taxon>
        <taxon>Gunneridae</taxon>
        <taxon>Pentapetalae</taxon>
        <taxon>asterids</taxon>
        <taxon>lamiids</taxon>
        <taxon>Solanales</taxon>
        <taxon>Solanaceae</taxon>
        <taxon>Solanoideae</taxon>
        <taxon>Solaneae</taxon>
        <taxon>Solanum</taxon>
    </lineage>
</organism>
<keyword evidence="4" id="KW-1185">Reference proteome</keyword>
<protein>
    <submittedName>
        <fullName evidence="3">Uncharacterized protein</fullName>
    </submittedName>
</protein>
<sequence>MVRASSADLPDAELMRLPYLSAYDSIGSNFRHGANFATGGSTIRRQHETIFQSGISPFFLDVQIVHFHRFQSRAEELYKQEKNKLPRPRKFSKSLYTIDIGQTDLAVGFRQMSNIQLRTAIPDIINQFSAAVTVVYATFNNFIMSLIRLTVILFDSVHINKERGHFGYTTRVQSVAYQ</sequence>
<dbReference type="InterPro" id="IPR036514">
    <property type="entry name" value="SGNH_hydro_sf"/>
</dbReference>
<gene>
    <name evidence="3" type="ORF">H5410_009676</name>
</gene>